<evidence type="ECO:0000313" key="2">
    <source>
        <dbReference type="EMBL" id="GER94758.1"/>
    </source>
</evidence>
<name>A0A5J4KYT4_9ZZZZ</name>
<protein>
    <submittedName>
        <fullName evidence="2">Uncharacterized protein</fullName>
    </submittedName>
</protein>
<proteinExistence type="predicted"/>
<accession>A0A5J4KYT4</accession>
<reference evidence="2" key="1">
    <citation type="submission" date="2019-10" db="EMBL/GenBank/DDBJ databases">
        <title>Metagenomic sequencing of thiosulfate-disproportionating enrichment culture.</title>
        <authorList>
            <person name="Umezawa K."/>
            <person name="Kojima H."/>
            <person name="Fukui M."/>
        </authorList>
    </citation>
    <scope>NUCLEOTIDE SEQUENCE</scope>
    <source>
        <strain evidence="2">45J</strain>
    </source>
</reference>
<organism evidence="2">
    <name type="scientific">hot springs metagenome</name>
    <dbReference type="NCBI Taxonomy" id="433727"/>
    <lineage>
        <taxon>unclassified sequences</taxon>
        <taxon>metagenomes</taxon>
        <taxon>ecological metagenomes</taxon>
    </lineage>
</organism>
<dbReference type="AlphaFoldDB" id="A0A5J4KYT4"/>
<evidence type="ECO:0000256" key="1">
    <source>
        <dbReference type="ARBA" id="ARBA00022649"/>
    </source>
</evidence>
<dbReference type="InterPro" id="IPR009956">
    <property type="entry name" value="Post-segregation_anti-tox_CcdA"/>
</dbReference>
<sequence length="74" mass="8802">MGKTVSIYIDDELLEKLKEKKLPLSGVIRDALKEYLEKEVKEEDYDFIEKSLVKTLTAKGEKAWKEVQKERDRW</sequence>
<gene>
    <name evidence="2" type="ORF">A45J_2522</name>
</gene>
<comment type="caution">
    <text evidence="2">The sequence shown here is derived from an EMBL/GenBank/DDBJ whole genome shotgun (WGS) entry which is preliminary data.</text>
</comment>
<keyword evidence="1" id="KW-1277">Toxin-antitoxin system</keyword>
<dbReference type="Pfam" id="PF07362">
    <property type="entry name" value="CcdA"/>
    <property type="match status" value="1"/>
</dbReference>
<dbReference type="EMBL" id="BLAB01000001">
    <property type="protein sequence ID" value="GER94758.1"/>
    <property type="molecule type" value="Genomic_DNA"/>
</dbReference>